<dbReference type="Proteomes" id="UP001239213">
    <property type="component" value="Unassembled WGS sequence"/>
</dbReference>
<sequence length="97" mass="10526">MILNNSIAREVLPGVTLHAAFTLFSWLSLAWLTIEHDFGIVLGSRLSHVGCGIAGPKDVLPAANHTCKNWGNHREGAASTSYGPQISCKDIHPFYPE</sequence>
<evidence type="ECO:0000313" key="3">
    <source>
        <dbReference type="Proteomes" id="UP001239213"/>
    </source>
</evidence>
<protein>
    <submittedName>
        <fullName evidence="2">Uncharacterized protein</fullName>
    </submittedName>
</protein>
<comment type="caution">
    <text evidence="2">The sequence shown here is derived from an EMBL/GenBank/DDBJ whole genome shotgun (WGS) entry which is preliminary data.</text>
</comment>
<evidence type="ECO:0000313" key="2">
    <source>
        <dbReference type="EMBL" id="KAK1454469.1"/>
    </source>
</evidence>
<gene>
    <name evidence="2" type="ORF">CCUS01_10432</name>
</gene>
<keyword evidence="1" id="KW-0812">Transmembrane</keyword>
<reference evidence="2" key="1">
    <citation type="submission" date="2016-11" db="EMBL/GenBank/DDBJ databases">
        <title>The genome sequence of Colletotrichum cuscutae.</title>
        <authorList>
            <person name="Baroncelli R."/>
        </authorList>
    </citation>
    <scope>NUCLEOTIDE SEQUENCE</scope>
    <source>
        <strain evidence="2">IMI 304802</strain>
    </source>
</reference>
<name>A0AAI9UEF8_9PEZI</name>
<accession>A0AAI9UEF8</accession>
<dbReference type="EMBL" id="MPDP01000290">
    <property type="protein sequence ID" value="KAK1454469.1"/>
    <property type="molecule type" value="Genomic_DNA"/>
</dbReference>
<keyword evidence="1" id="KW-0472">Membrane</keyword>
<evidence type="ECO:0000256" key="1">
    <source>
        <dbReference type="SAM" id="Phobius"/>
    </source>
</evidence>
<keyword evidence="1" id="KW-1133">Transmembrane helix</keyword>
<keyword evidence="3" id="KW-1185">Reference proteome</keyword>
<organism evidence="2 3">
    <name type="scientific">Colletotrichum cuscutae</name>
    <dbReference type="NCBI Taxonomy" id="1209917"/>
    <lineage>
        <taxon>Eukaryota</taxon>
        <taxon>Fungi</taxon>
        <taxon>Dikarya</taxon>
        <taxon>Ascomycota</taxon>
        <taxon>Pezizomycotina</taxon>
        <taxon>Sordariomycetes</taxon>
        <taxon>Hypocreomycetidae</taxon>
        <taxon>Glomerellales</taxon>
        <taxon>Glomerellaceae</taxon>
        <taxon>Colletotrichum</taxon>
        <taxon>Colletotrichum acutatum species complex</taxon>
    </lineage>
</organism>
<dbReference type="AlphaFoldDB" id="A0AAI9UEF8"/>
<feature type="transmembrane region" description="Helical" evidence="1">
    <location>
        <begin position="12"/>
        <end position="34"/>
    </location>
</feature>
<proteinExistence type="predicted"/>